<feature type="compositionally biased region" description="Polar residues" evidence="2">
    <location>
        <begin position="495"/>
        <end position="512"/>
    </location>
</feature>
<dbReference type="Pfam" id="PF01135">
    <property type="entry name" value="PCMT"/>
    <property type="match status" value="1"/>
</dbReference>
<evidence type="ECO:0000256" key="2">
    <source>
        <dbReference type="SAM" id="MobiDB-lite"/>
    </source>
</evidence>
<proteinExistence type="inferred from homology"/>
<reference evidence="3 4" key="1">
    <citation type="submission" date="2015-07" db="EMBL/GenBank/DDBJ databases">
        <title>The genome of Melipona quadrifasciata.</title>
        <authorList>
            <person name="Pan H."/>
            <person name="Kapheim K."/>
        </authorList>
    </citation>
    <scope>NUCLEOTIDE SEQUENCE [LARGE SCALE GENOMIC DNA]</scope>
    <source>
        <strain evidence="3">0111107301</strain>
        <tissue evidence="3">Whole body</tissue>
    </source>
</reference>
<keyword evidence="4" id="KW-1185">Reference proteome</keyword>
<evidence type="ECO:0000313" key="4">
    <source>
        <dbReference type="Proteomes" id="UP000053105"/>
    </source>
</evidence>
<accession>A0A0N0BJH5</accession>
<dbReference type="GO" id="GO:0004719">
    <property type="term" value="F:protein-L-isoaspartate (D-aspartate) O-methyltransferase activity"/>
    <property type="evidence" value="ECO:0007669"/>
    <property type="project" value="InterPro"/>
</dbReference>
<dbReference type="STRING" id="166423.A0A0N0BJH5"/>
<feature type="region of interest" description="Disordered" evidence="2">
    <location>
        <begin position="462"/>
        <end position="532"/>
    </location>
</feature>
<dbReference type="Proteomes" id="UP000053105">
    <property type="component" value="Unassembled WGS sequence"/>
</dbReference>
<comment type="similarity">
    <text evidence="1">Belongs to the methyltransferase superfamily. L-isoaspartyl/D-aspartyl protein methyltransferase family.</text>
</comment>
<dbReference type="Gene3D" id="3.40.50.150">
    <property type="entry name" value="Vaccinia Virus protein VP39"/>
    <property type="match status" value="1"/>
</dbReference>
<dbReference type="PANTHER" id="PTHR11579">
    <property type="entry name" value="PROTEIN-L-ISOASPARTATE O-METHYLTRANSFERASE"/>
    <property type="match status" value="1"/>
</dbReference>
<dbReference type="OrthoDB" id="10257972at2759"/>
<protein>
    <submittedName>
        <fullName evidence="3">Protein-L-isoaspartate O-methyltransferase domain-containing protein 1</fullName>
    </submittedName>
</protein>
<sequence>MRIKYKHFPRIVFCLRGKLEEDRSHISDTDEGFFLTMGAAVSSGESNDELVDNLMKYGYIRTRKVEQVFRAVDRADYVLPSHRERAYNDLAWKHGNIHLSAPCIYSEVMESLSLEPGLSFLNLGSGTGYLSTMAGLILNQHGTNHGIELHEDCLNYAYERLEEFKQKSLALDEFDFCEPVFIQGNCLNVTPSRQYDRVYCGAACPENYEGFIKQFVCIGGILIMPFKDHLLRVLRIDEDTWLHFKMLPVSFTTLVVPTASEQTLFYLPECAPLSLQELCRGKIRRCLRSNVWKEHEDLETKIVISLGRRRFSPPQQSLTRFVIPVLGESDESVSDESVSDEDDEFTRRLCVLLNVDVDPRDLYTTSQVRAVMLCNMNEGQNWQVVNSNSNSNVEWNNENHENSMDNNKSVSRTNEDNGVQIASNSTEEKQTENKAEATQNFTNVNETYLNLLKHTETLLNISESDSETEQDETVVQRKKMARREKTDSGIVEDVNLNNEDSSPRSNTSQSESEPVDPPDTTEAMDVDASSSPRDQNVIIARYVNSNTFSTYMREKIHQLPLPFSSKLYLNYNRKL</sequence>
<dbReference type="InterPro" id="IPR000682">
    <property type="entry name" value="PCMT"/>
</dbReference>
<keyword evidence="3" id="KW-0489">Methyltransferase</keyword>
<evidence type="ECO:0000313" key="3">
    <source>
        <dbReference type="EMBL" id="KOX79022.1"/>
    </source>
</evidence>
<dbReference type="GO" id="GO:0032259">
    <property type="term" value="P:methylation"/>
    <property type="evidence" value="ECO:0007669"/>
    <property type="project" value="UniProtKB-KW"/>
</dbReference>
<dbReference type="EMBL" id="KQ435716">
    <property type="protein sequence ID" value="KOX79022.1"/>
    <property type="molecule type" value="Genomic_DNA"/>
</dbReference>
<dbReference type="SUPFAM" id="SSF53335">
    <property type="entry name" value="S-adenosyl-L-methionine-dependent methyltransferases"/>
    <property type="match status" value="1"/>
</dbReference>
<gene>
    <name evidence="3" type="ORF">WN51_10069</name>
</gene>
<keyword evidence="3" id="KW-0808">Transferase</keyword>
<dbReference type="GO" id="GO:0005737">
    <property type="term" value="C:cytoplasm"/>
    <property type="evidence" value="ECO:0007669"/>
    <property type="project" value="TreeGrafter"/>
</dbReference>
<organism evidence="3 4">
    <name type="scientific">Melipona quadrifasciata</name>
    <dbReference type="NCBI Taxonomy" id="166423"/>
    <lineage>
        <taxon>Eukaryota</taxon>
        <taxon>Metazoa</taxon>
        <taxon>Ecdysozoa</taxon>
        <taxon>Arthropoda</taxon>
        <taxon>Hexapoda</taxon>
        <taxon>Insecta</taxon>
        <taxon>Pterygota</taxon>
        <taxon>Neoptera</taxon>
        <taxon>Endopterygota</taxon>
        <taxon>Hymenoptera</taxon>
        <taxon>Apocrita</taxon>
        <taxon>Aculeata</taxon>
        <taxon>Apoidea</taxon>
        <taxon>Anthophila</taxon>
        <taxon>Apidae</taxon>
        <taxon>Melipona</taxon>
    </lineage>
</organism>
<name>A0A0N0BJH5_9HYME</name>
<dbReference type="AlphaFoldDB" id="A0A0N0BJH5"/>
<dbReference type="InterPro" id="IPR029063">
    <property type="entry name" value="SAM-dependent_MTases_sf"/>
</dbReference>
<dbReference type="PANTHER" id="PTHR11579:SF9">
    <property type="entry name" value="PROTEIN-L-ISOASPARTATE O-METHYLTRANSFERASE"/>
    <property type="match status" value="1"/>
</dbReference>
<evidence type="ECO:0000256" key="1">
    <source>
        <dbReference type="ARBA" id="ARBA00005369"/>
    </source>
</evidence>
<feature type="region of interest" description="Disordered" evidence="2">
    <location>
        <begin position="388"/>
        <end position="414"/>
    </location>
</feature>